<dbReference type="Gene3D" id="3.10.620.30">
    <property type="match status" value="1"/>
</dbReference>
<dbReference type="InterPro" id="IPR038765">
    <property type="entry name" value="Papain-like_cys_pep_sf"/>
</dbReference>
<keyword evidence="3" id="KW-0862">Zinc</keyword>
<dbReference type="GO" id="GO:0000224">
    <property type="term" value="F:peptide-N4-(N-acetyl-beta-glucosaminyl)asparagine amidase activity"/>
    <property type="evidence" value="ECO:0007669"/>
    <property type="project" value="TreeGrafter"/>
</dbReference>
<dbReference type="GO" id="GO:0005829">
    <property type="term" value="C:cytosol"/>
    <property type="evidence" value="ECO:0007669"/>
    <property type="project" value="TreeGrafter"/>
</dbReference>
<dbReference type="InterPro" id="IPR002931">
    <property type="entry name" value="Transglutaminase-like"/>
</dbReference>
<organism evidence="6 7">
    <name type="scientific">Cercophora newfieldiana</name>
    <dbReference type="NCBI Taxonomy" id="92897"/>
    <lineage>
        <taxon>Eukaryota</taxon>
        <taxon>Fungi</taxon>
        <taxon>Dikarya</taxon>
        <taxon>Ascomycota</taxon>
        <taxon>Pezizomycotina</taxon>
        <taxon>Sordariomycetes</taxon>
        <taxon>Sordariomycetidae</taxon>
        <taxon>Sordariales</taxon>
        <taxon>Lasiosphaeriaceae</taxon>
        <taxon>Cercophora</taxon>
    </lineage>
</organism>
<gene>
    <name evidence="6" type="ORF">B0T16DRAFT_371883</name>
</gene>
<comment type="caution">
    <text evidence="6">The sequence shown here is derived from an EMBL/GenBank/DDBJ whole genome shotgun (WGS) entry which is preliminary data.</text>
</comment>
<dbReference type="Proteomes" id="UP001174936">
    <property type="component" value="Unassembled WGS sequence"/>
</dbReference>
<dbReference type="SUPFAM" id="SSF54001">
    <property type="entry name" value="Cysteine proteinases"/>
    <property type="match status" value="1"/>
</dbReference>
<dbReference type="InterPro" id="IPR050883">
    <property type="entry name" value="PNGase"/>
</dbReference>
<evidence type="ECO:0000256" key="4">
    <source>
        <dbReference type="SAM" id="MobiDB-lite"/>
    </source>
</evidence>
<evidence type="ECO:0000313" key="7">
    <source>
        <dbReference type="Proteomes" id="UP001174936"/>
    </source>
</evidence>
<sequence length="846" mass="94021">MADTFRRSDLLPQRTGISGLLTGQWLDKESAAAWPNPQLSTSRLICKFGKISCWEAQGPARDAFNDIAPKIKDYLDRSVDPISSWVTWSIYMIGKTREHASPTIIFCCEVAAHRKHVRKVIVESGLLDGYRGLKTGHMPKAPGFDQLIPLAPGNHLGPSRDSRNAFVCASDWATSPRSGMRISVGGSESTIGGVVQIQDRFYYTTAAHVFETSENEEAAGNISLYEGIEIEIDGFDANDIETNPKAEEELESVPQGLLQTGRRQSLADSGGTDGTLPRTGPTSNKVAIGAPFLTSLDKPIFHAGLDYALIEVSRADHKQANEIEAPQEPDKRSTRVLVGAVASARPQEARILCATPRGILHGTLSGTPIYGRSPRSTEFQAALNAVFESPLKVGDCGAWVVDAESGDLYGQIVAGSPTTGAAVIVPFQPIFRDIERRLGDRPSLPEPTKEVWAQNLTDRFQKILAKRRLKLAKKRLKSKSQGADDQSPPPYSSVGHIVCPMPPDTDDRASLRFRSMLLSLSATPTKYENPGLMDEALKVIPLEKIYSEAEEEFQVFQAEVESMGTTLRPKWGYQDCVIRALLRWFRRSFFTWVNNPPCSVCGAPTLACGMSSPAPEEWASGAMRVELYKCSKPDCSAYARFPRYADVWKLLQTRRGRNGEWANCFSMLCRALGGRVRWVWSGHDHVWTEVYSEHQRRWVHVDACEEAWDNPLLYTQGWGLKIDYCIAFSVDGAIDVTPRYVRRPEHENPRNRCSEAALQYILAEISILRRANMTKDRKYQLENEDRKEGYELVCYIVSGIVDDLCTSVTHGPDGGEVTAESSGPASKRDEDLQSHQLAYLIRGRLF</sequence>
<evidence type="ECO:0000313" key="6">
    <source>
        <dbReference type="EMBL" id="KAK0649058.1"/>
    </source>
</evidence>
<keyword evidence="2" id="KW-0479">Metal-binding</keyword>
<dbReference type="PANTHER" id="PTHR12143">
    <property type="entry name" value="PEPTIDE N-GLYCANASE PNGASE -RELATED"/>
    <property type="match status" value="1"/>
</dbReference>
<dbReference type="Pfam" id="PF01841">
    <property type="entry name" value="Transglut_core"/>
    <property type="match status" value="1"/>
</dbReference>
<dbReference type="GO" id="GO:0006516">
    <property type="term" value="P:glycoprotein catabolic process"/>
    <property type="evidence" value="ECO:0007669"/>
    <property type="project" value="TreeGrafter"/>
</dbReference>
<dbReference type="EMBL" id="JAULSV010000003">
    <property type="protein sequence ID" value="KAK0649058.1"/>
    <property type="molecule type" value="Genomic_DNA"/>
</dbReference>
<dbReference type="Gene3D" id="2.20.25.10">
    <property type="match status" value="1"/>
</dbReference>
<feature type="domain" description="Transglutaminase-like" evidence="5">
    <location>
        <begin position="650"/>
        <end position="705"/>
    </location>
</feature>
<dbReference type="PANTHER" id="PTHR12143:SF19">
    <property type="entry name" value="PEPTIDE-N(4)-(N-ACETYL-BETA-GLUCOSAMINYL)ASPARAGINE AMIDASE"/>
    <property type="match status" value="1"/>
</dbReference>
<dbReference type="GO" id="GO:0046872">
    <property type="term" value="F:metal ion binding"/>
    <property type="evidence" value="ECO:0007669"/>
    <property type="project" value="UniProtKB-KW"/>
</dbReference>
<feature type="region of interest" description="Disordered" evidence="4">
    <location>
        <begin position="812"/>
        <end position="831"/>
    </location>
</feature>
<evidence type="ECO:0000256" key="2">
    <source>
        <dbReference type="ARBA" id="ARBA00022723"/>
    </source>
</evidence>
<feature type="compositionally biased region" description="Polar residues" evidence="4">
    <location>
        <begin position="257"/>
        <end position="267"/>
    </location>
</feature>
<dbReference type="AlphaFoldDB" id="A0AA40CTU3"/>
<evidence type="ECO:0000256" key="1">
    <source>
        <dbReference type="ARBA" id="ARBA00009390"/>
    </source>
</evidence>
<proteinExistence type="inferred from homology"/>
<accession>A0AA40CTU3</accession>
<protein>
    <recommendedName>
        <fullName evidence="5">Transglutaminase-like domain-containing protein</fullName>
    </recommendedName>
</protein>
<feature type="region of interest" description="Disordered" evidence="4">
    <location>
        <begin position="245"/>
        <end position="284"/>
    </location>
</feature>
<comment type="similarity">
    <text evidence="1">Belongs to the transglutaminase-like superfamily. PNGase family.</text>
</comment>
<name>A0AA40CTU3_9PEZI</name>
<dbReference type="GO" id="GO:0005634">
    <property type="term" value="C:nucleus"/>
    <property type="evidence" value="ECO:0007669"/>
    <property type="project" value="TreeGrafter"/>
</dbReference>
<dbReference type="SMART" id="SM00460">
    <property type="entry name" value="TGc"/>
    <property type="match status" value="1"/>
</dbReference>
<evidence type="ECO:0000259" key="5">
    <source>
        <dbReference type="SMART" id="SM00460"/>
    </source>
</evidence>
<evidence type="ECO:0000256" key="3">
    <source>
        <dbReference type="ARBA" id="ARBA00022833"/>
    </source>
</evidence>
<reference evidence="6" key="1">
    <citation type="submission" date="2023-06" db="EMBL/GenBank/DDBJ databases">
        <title>Genome-scale phylogeny and comparative genomics of the fungal order Sordariales.</title>
        <authorList>
            <consortium name="Lawrence Berkeley National Laboratory"/>
            <person name="Hensen N."/>
            <person name="Bonometti L."/>
            <person name="Westerberg I."/>
            <person name="Brannstrom I.O."/>
            <person name="Guillou S."/>
            <person name="Cros-Aarteil S."/>
            <person name="Calhoun S."/>
            <person name="Haridas S."/>
            <person name="Kuo A."/>
            <person name="Mondo S."/>
            <person name="Pangilinan J."/>
            <person name="Riley R."/>
            <person name="Labutti K."/>
            <person name="Andreopoulos B."/>
            <person name="Lipzen A."/>
            <person name="Chen C."/>
            <person name="Yanf M."/>
            <person name="Daum C."/>
            <person name="Ng V."/>
            <person name="Clum A."/>
            <person name="Steindorff A."/>
            <person name="Ohm R."/>
            <person name="Martin F."/>
            <person name="Silar P."/>
            <person name="Natvig D."/>
            <person name="Lalanne C."/>
            <person name="Gautier V."/>
            <person name="Ament-Velasquez S.L."/>
            <person name="Kruys A."/>
            <person name="Hutchinson M.I."/>
            <person name="Powell A.J."/>
            <person name="Barry K."/>
            <person name="Miller A.N."/>
            <person name="Grigoriev I.V."/>
            <person name="Debuchy R."/>
            <person name="Gladieux P."/>
            <person name="Thoren M.H."/>
            <person name="Johannesson H."/>
        </authorList>
    </citation>
    <scope>NUCLEOTIDE SEQUENCE</scope>
    <source>
        <strain evidence="6">SMH2532-1</strain>
    </source>
</reference>
<keyword evidence="7" id="KW-1185">Reference proteome</keyword>